<evidence type="ECO:0000313" key="3">
    <source>
        <dbReference type="Proteomes" id="UP001497497"/>
    </source>
</evidence>
<accession>A0AAV2H7X4</accession>
<gene>
    <name evidence="2" type="ORF">GSLYS_00003915001</name>
</gene>
<feature type="region of interest" description="Disordered" evidence="1">
    <location>
        <begin position="120"/>
        <end position="160"/>
    </location>
</feature>
<dbReference type="GO" id="GO:0048168">
    <property type="term" value="P:regulation of neuronal synaptic plasticity"/>
    <property type="evidence" value="ECO:0007669"/>
    <property type="project" value="InterPro"/>
</dbReference>
<dbReference type="PANTHER" id="PTHR32061">
    <property type="entry name" value="NMDA RECEPTOR SYNAPTONUCLEAR SIGNALING AND NEURONAL MIGRATION FACTOR"/>
    <property type="match status" value="1"/>
</dbReference>
<reference evidence="2 3" key="1">
    <citation type="submission" date="2024-04" db="EMBL/GenBank/DDBJ databases">
        <authorList>
            <consortium name="Genoscope - CEA"/>
            <person name="William W."/>
        </authorList>
    </citation>
    <scope>NUCLEOTIDE SEQUENCE [LARGE SCALE GENOMIC DNA]</scope>
</reference>
<evidence type="ECO:0000313" key="2">
    <source>
        <dbReference type="EMBL" id="CAL1529760.1"/>
    </source>
</evidence>
<protein>
    <submittedName>
        <fullName evidence="2">Uncharacterized protein</fullName>
    </submittedName>
</protein>
<dbReference type="GO" id="GO:2001222">
    <property type="term" value="P:regulation of neuron migration"/>
    <property type="evidence" value="ECO:0007669"/>
    <property type="project" value="InterPro"/>
</dbReference>
<dbReference type="InterPro" id="IPR033374">
    <property type="entry name" value="NSMF"/>
</dbReference>
<proteinExistence type="predicted"/>
<organism evidence="2 3">
    <name type="scientific">Lymnaea stagnalis</name>
    <name type="common">Great pond snail</name>
    <name type="synonym">Helix stagnalis</name>
    <dbReference type="NCBI Taxonomy" id="6523"/>
    <lineage>
        <taxon>Eukaryota</taxon>
        <taxon>Metazoa</taxon>
        <taxon>Spiralia</taxon>
        <taxon>Lophotrochozoa</taxon>
        <taxon>Mollusca</taxon>
        <taxon>Gastropoda</taxon>
        <taxon>Heterobranchia</taxon>
        <taxon>Euthyneura</taxon>
        <taxon>Panpulmonata</taxon>
        <taxon>Hygrophila</taxon>
        <taxon>Lymnaeoidea</taxon>
        <taxon>Lymnaeidae</taxon>
        <taxon>Lymnaea</taxon>
    </lineage>
</organism>
<keyword evidence="3" id="KW-1185">Reference proteome</keyword>
<feature type="compositionally biased region" description="Polar residues" evidence="1">
    <location>
        <begin position="86"/>
        <end position="96"/>
    </location>
</feature>
<dbReference type="EMBL" id="CAXITT010000055">
    <property type="protein sequence ID" value="CAL1529760.1"/>
    <property type="molecule type" value="Genomic_DNA"/>
</dbReference>
<evidence type="ECO:0000256" key="1">
    <source>
        <dbReference type="SAM" id="MobiDB-lite"/>
    </source>
</evidence>
<feature type="region of interest" description="Disordered" evidence="1">
    <location>
        <begin position="1"/>
        <end position="21"/>
    </location>
</feature>
<comment type="caution">
    <text evidence="2">The sequence shown here is derived from an EMBL/GenBank/DDBJ whole genome shotgun (WGS) entry which is preliminary data.</text>
</comment>
<sequence length="488" mass="55467">MRYSDSQQARPLRTSHGEQVQGQLIGTLNAIKRPWVGPHTISDKRPSYGYPAPDERPSCGYPTPDKRHLYRYHTPDSGDWRAPPESQRTPRMKSTSANCGKVAVVLPQVLRGYPGQFMIRRPDTADSDAVSAQTLSSRGGDDARNELGHSNTPRMKTDSDLTRFSDKDYMMPSHVRDILLEEGVSNMTVEAWLQHREVCHKRAQALRHSETSRVIKARVSSHLPPLHQARPLVVGDVETEQRHLPQPDPVRAEPVIPEHVVTESQLTEHMERSEDGGVKEEMESGWLLEQEEERLLMVGLTRPRLVLISSKIPRCHSMSRAVKKDGHVLHVIYDFDSWSFDDIIGSCRLMLDTYKMGSKAQSVLIFCKGGPGYIYMLRNYVLTPQKMGLSNYRCVRNFWNCLGQLVSKLTPESACVHIIGEQLERSGEGAMLKQTILEAIWPNKVTVESLDEEKTEGRKKIGLYFNYRKYLLWRARTDNPDDVTNALS</sequence>
<dbReference type="AlphaFoldDB" id="A0AAV2H7X4"/>
<dbReference type="Proteomes" id="UP001497497">
    <property type="component" value="Unassembled WGS sequence"/>
</dbReference>
<name>A0AAV2H7X4_LYMST</name>
<feature type="region of interest" description="Disordered" evidence="1">
    <location>
        <begin position="38"/>
        <end position="96"/>
    </location>
</feature>